<name>A0A6I9ZIM9_ACIJB</name>
<dbReference type="GeneID" id="106969982"/>
<feature type="region of interest" description="Disordered" evidence="5">
    <location>
        <begin position="184"/>
        <end position="209"/>
    </location>
</feature>
<evidence type="ECO:0000256" key="5">
    <source>
        <dbReference type="SAM" id="MobiDB-lite"/>
    </source>
</evidence>
<keyword evidence="4 6" id="KW-0472">Membrane</keyword>
<feature type="transmembrane region" description="Helical" evidence="6">
    <location>
        <begin position="392"/>
        <end position="409"/>
    </location>
</feature>
<dbReference type="KEGG" id="aju:106969982"/>
<dbReference type="PANTHER" id="PTHR23291">
    <property type="entry name" value="BAX INHIBITOR-RELATED"/>
    <property type="match status" value="1"/>
</dbReference>
<comment type="subcellular location">
    <subcellularLocation>
        <location evidence="1">Membrane</location>
        <topology evidence="1">Multi-pass membrane protein</topology>
    </subcellularLocation>
</comment>
<feature type="transmembrane region" description="Helical" evidence="6">
    <location>
        <begin position="281"/>
        <end position="299"/>
    </location>
</feature>
<keyword evidence="2 6" id="KW-0812">Transmembrane</keyword>
<evidence type="ECO:0000256" key="6">
    <source>
        <dbReference type="SAM" id="Phobius"/>
    </source>
</evidence>
<feature type="transmembrane region" description="Helical" evidence="6">
    <location>
        <begin position="368"/>
        <end position="386"/>
    </location>
</feature>
<dbReference type="GO" id="GO:0016020">
    <property type="term" value="C:membrane"/>
    <property type="evidence" value="ECO:0007669"/>
    <property type="project" value="UniProtKB-SubCell"/>
</dbReference>
<dbReference type="AlphaFoldDB" id="A0A6I9ZIM9"/>
<sequence>MAPTPRAWKPWTKVLGLSFTCSWFWRFRGRASLRLRTQHMSHDPLTTVSLSIDLAQSPSPRQQGLCPTPGSNCHSPNCHSELPFSASGSACPLDDLWFRRQESFLRTSFLFAGLPGRKPARVLKQLSALVGGPFSSEELQTLSTQRSLFLFKMKMDLDVSEPIDFSSGDHQCLVWKTVDSNVQTKSSASTSSPSSEPQRNHGEPHAKTREPMDSYVVQISEDTTPEFSNTLSHPFSDSSIRRAFIIKVFLILSAQLVVTGAIISVFIFWKGLKAWVLMNAWFTYAILPAFFGVLIVFACCGNLQRQVPVNYILLGVFTVLQGLLLGAVSVFCNAEEVLWATAATALVTLSLTLFALQTKWDFTMLNGMLFVFLFVLFIYGIFFLFIRSYWLHLLYAGLGTVLFSLYLVMDVQLMVGGRHHHSDLHPEEYVFAALNIYLDIINLFLFILELIGLAR</sequence>
<feature type="transmembrane region" description="Helical" evidence="6">
    <location>
        <begin position="429"/>
        <end position="454"/>
    </location>
</feature>
<dbReference type="InterPro" id="IPR006214">
    <property type="entry name" value="Bax_inhibitor_1-related"/>
</dbReference>
<evidence type="ECO:0000313" key="8">
    <source>
        <dbReference type="RefSeq" id="XP_014922000.2"/>
    </source>
</evidence>
<feature type="compositionally biased region" description="Basic and acidic residues" evidence="5">
    <location>
        <begin position="198"/>
        <end position="209"/>
    </location>
</feature>
<dbReference type="CTD" id="105375396"/>
<organism evidence="7 8">
    <name type="scientific">Acinonyx jubatus</name>
    <name type="common">Cheetah</name>
    <dbReference type="NCBI Taxonomy" id="32536"/>
    <lineage>
        <taxon>Eukaryota</taxon>
        <taxon>Metazoa</taxon>
        <taxon>Chordata</taxon>
        <taxon>Craniata</taxon>
        <taxon>Vertebrata</taxon>
        <taxon>Euteleostomi</taxon>
        <taxon>Mammalia</taxon>
        <taxon>Eutheria</taxon>
        <taxon>Laurasiatheria</taxon>
        <taxon>Carnivora</taxon>
        <taxon>Feliformia</taxon>
        <taxon>Felidae</taxon>
        <taxon>Felinae</taxon>
        <taxon>Acinonyx</taxon>
    </lineage>
</organism>
<dbReference type="PANTHER" id="PTHR23291:SF47">
    <property type="entry name" value="TRANSMEMBRANE BAX INHIBITOR MOTIF CONTAINING 7"/>
    <property type="match status" value="1"/>
</dbReference>
<dbReference type="RefSeq" id="XP_014922000.2">
    <property type="nucleotide sequence ID" value="XM_015066514.3"/>
</dbReference>
<keyword evidence="7" id="KW-1185">Reference proteome</keyword>
<feature type="transmembrane region" description="Helical" evidence="6">
    <location>
        <begin position="311"/>
        <end position="331"/>
    </location>
</feature>
<dbReference type="Pfam" id="PF01027">
    <property type="entry name" value="Bax1-I"/>
    <property type="match status" value="1"/>
</dbReference>
<evidence type="ECO:0000256" key="3">
    <source>
        <dbReference type="ARBA" id="ARBA00022989"/>
    </source>
</evidence>
<accession>A0A6I9ZIM9</accession>
<evidence type="ECO:0000256" key="2">
    <source>
        <dbReference type="ARBA" id="ARBA00022692"/>
    </source>
</evidence>
<reference evidence="8" key="1">
    <citation type="submission" date="2025-08" db="UniProtKB">
        <authorList>
            <consortium name="RefSeq"/>
        </authorList>
    </citation>
    <scope>IDENTIFICATION</scope>
    <source>
        <tissue evidence="8">Blood</tissue>
    </source>
</reference>
<evidence type="ECO:0000256" key="1">
    <source>
        <dbReference type="ARBA" id="ARBA00004141"/>
    </source>
</evidence>
<evidence type="ECO:0000256" key="4">
    <source>
        <dbReference type="ARBA" id="ARBA00023136"/>
    </source>
</evidence>
<protein>
    <submittedName>
        <fullName evidence="8">Protein lifeguard 2 isoform X1</fullName>
    </submittedName>
</protein>
<feature type="transmembrane region" description="Helical" evidence="6">
    <location>
        <begin position="244"/>
        <end position="269"/>
    </location>
</feature>
<proteinExistence type="predicted"/>
<feature type="compositionally biased region" description="Low complexity" evidence="5">
    <location>
        <begin position="186"/>
        <end position="195"/>
    </location>
</feature>
<dbReference type="Proteomes" id="UP001652583">
    <property type="component" value="Chromosome A2"/>
</dbReference>
<keyword evidence="3 6" id="KW-1133">Transmembrane helix</keyword>
<dbReference type="CDD" id="cd10428">
    <property type="entry name" value="LFG_like"/>
    <property type="match status" value="1"/>
</dbReference>
<evidence type="ECO:0000313" key="7">
    <source>
        <dbReference type="Proteomes" id="UP001652583"/>
    </source>
</evidence>
<gene>
    <name evidence="8" type="primary">TMBIM7P</name>
</gene>